<evidence type="ECO:0000256" key="1">
    <source>
        <dbReference type="ARBA" id="ARBA00008007"/>
    </source>
</evidence>
<gene>
    <name evidence="4" type="ORF">E4656_19525</name>
</gene>
<dbReference type="InterPro" id="IPR051910">
    <property type="entry name" value="ComF/GntX_DNA_util-trans"/>
</dbReference>
<dbReference type="Pfam" id="PF00156">
    <property type="entry name" value="Pribosyltran"/>
    <property type="match status" value="1"/>
</dbReference>
<dbReference type="PANTHER" id="PTHR47505">
    <property type="entry name" value="DNA UTILIZATION PROTEIN YHGH"/>
    <property type="match status" value="1"/>
</dbReference>
<feature type="domain" description="Double zinc ribbon" evidence="3">
    <location>
        <begin position="28"/>
        <end position="78"/>
    </location>
</feature>
<dbReference type="SUPFAM" id="SSF53271">
    <property type="entry name" value="PRTase-like"/>
    <property type="match status" value="1"/>
</dbReference>
<dbReference type="InterPro" id="IPR029057">
    <property type="entry name" value="PRTase-like"/>
</dbReference>
<dbReference type="InterPro" id="IPR044005">
    <property type="entry name" value="DZR_2"/>
</dbReference>
<organism evidence="4 5">
    <name type="scientific">Natronospirillum operosum</name>
    <dbReference type="NCBI Taxonomy" id="2759953"/>
    <lineage>
        <taxon>Bacteria</taxon>
        <taxon>Pseudomonadati</taxon>
        <taxon>Pseudomonadota</taxon>
        <taxon>Gammaproteobacteria</taxon>
        <taxon>Oceanospirillales</taxon>
        <taxon>Natronospirillaceae</taxon>
        <taxon>Natronospirillum</taxon>
    </lineage>
</organism>
<dbReference type="AlphaFoldDB" id="A0A4Z0W8B7"/>
<keyword evidence="5" id="KW-1185">Reference proteome</keyword>
<name>A0A4Z0W8B7_9GAMM</name>
<dbReference type="PANTHER" id="PTHR47505:SF1">
    <property type="entry name" value="DNA UTILIZATION PROTEIN YHGH"/>
    <property type="match status" value="1"/>
</dbReference>
<dbReference type="OrthoDB" id="370993at2"/>
<dbReference type="Gene3D" id="3.40.50.2020">
    <property type="match status" value="1"/>
</dbReference>
<proteinExistence type="inferred from homology"/>
<evidence type="ECO:0000259" key="2">
    <source>
        <dbReference type="Pfam" id="PF00156"/>
    </source>
</evidence>
<evidence type="ECO:0000313" key="5">
    <source>
        <dbReference type="Proteomes" id="UP000297475"/>
    </source>
</evidence>
<dbReference type="EMBL" id="SRMF01000016">
    <property type="protein sequence ID" value="TGG90196.1"/>
    <property type="molecule type" value="Genomic_DNA"/>
</dbReference>
<evidence type="ECO:0000313" key="4">
    <source>
        <dbReference type="EMBL" id="TGG90196.1"/>
    </source>
</evidence>
<dbReference type="Pfam" id="PF18912">
    <property type="entry name" value="DZR_2"/>
    <property type="match status" value="1"/>
</dbReference>
<dbReference type="InterPro" id="IPR000836">
    <property type="entry name" value="PRTase_dom"/>
</dbReference>
<comment type="caution">
    <text evidence="4">The sequence shown here is derived from an EMBL/GenBank/DDBJ whole genome shotgun (WGS) entry which is preliminary data.</text>
</comment>
<comment type="similarity">
    <text evidence="1">Belongs to the ComF/GntX family.</text>
</comment>
<feature type="domain" description="Phosphoribosyltransferase" evidence="2">
    <location>
        <begin position="211"/>
        <end position="261"/>
    </location>
</feature>
<protein>
    <submittedName>
        <fullName evidence="4">ComF family protein</fullName>
    </submittedName>
</protein>
<evidence type="ECO:0000259" key="3">
    <source>
        <dbReference type="Pfam" id="PF18912"/>
    </source>
</evidence>
<accession>A0A4Z0W8B7</accession>
<dbReference type="RefSeq" id="WP_135485007.1">
    <property type="nucleotide sequence ID" value="NZ_SRMF01000016.1"/>
</dbReference>
<reference evidence="4 5" key="1">
    <citation type="submission" date="2019-04" db="EMBL/GenBank/DDBJ databases">
        <title>Natronospirillum operosus gen. nov., sp. nov., a haloalkaliphilic satellite isolated from decaying biomass of laboratory culture of cyanobacterium Geitlerinema sp. and proposal of Natronospirillaceae fam. nov. and Saccharospirillaceae fam. nov.</title>
        <authorList>
            <person name="Kevbrin V."/>
            <person name="Boltyanskaya Y."/>
            <person name="Koziaeva V."/>
            <person name="Grouzdev D.S."/>
            <person name="Park M."/>
            <person name="Cho J."/>
        </authorList>
    </citation>
    <scope>NUCLEOTIDE SEQUENCE [LARGE SCALE GENOMIC DNA]</scope>
    <source>
        <strain evidence="4 5">G-116</strain>
    </source>
</reference>
<dbReference type="CDD" id="cd06223">
    <property type="entry name" value="PRTases_typeI"/>
    <property type="match status" value="1"/>
</dbReference>
<dbReference type="Proteomes" id="UP000297475">
    <property type="component" value="Unassembled WGS sequence"/>
</dbReference>
<sequence length="271" mass="30307">MKDQPSSSPQSFHSPWRGLYRAVRAWRLLDHRCAACGLPAPSRRFCAGCSNDFLDRGPGCRLCGTPVHRAGMICGRCLATTRAWSQYWFVQDYQGPWAELIRRFKYQAQLSLAPPLAALLARQLKGEGAADSLQQEGWQVTAMPMHWRRRQTRGFNQAAELARLVALDLGLGYRQPLYRHQDTPALEDLTRAERRRAVRYAFGCELVSGRWLLVDDVFTTGASVTAAAEALKRSGAREVALATLARTPISADSHHNWMRAVFDGTPGAEDH</sequence>